<comment type="caution">
    <text evidence="1">The sequence shown here is derived from an EMBL/GenBank/DDBJ whole genome shotgun (WGS) entry which is preliminary data.</text>
</comment>
<organism evidence="1">
    <name type="scientific">human gut metagenome</name>
    <dbReference type="NCBI Taxonomy" id="408170"/>
    <lineage>
        <taxon>unclassified sequences</taxon>
        <taxon>metagenomes</taxon>
        <taxon>organismal metagenomes</taxon>
    </lineage>
</organism>
<reference evidence="1" key="1">
    <citation type="submission" date="2013-12" db="EMBL/GenBank/DDBJ databases">
        <title>A Varibaculum cambriense genome reconstructed from a premature infant gut community with otherwise low bacterial novelty that shifts toward anaerobic metabolism during the third week of life.</title>
        <authorList>
            <person name="Brown C.T."/>
            <person name="Sharon I."/>
            <person name="Thomas B.C."/>
            <person name="Castelle C.J."/>
            <person name="Morowitz M.J."/>
            <person name="Banfield J.F."/>
        </authorList>
    </citation>
    <scope>NUCLEOTIDE SEQUENCE</scope>
</reference>
<sequence length="126" mass="13036">IEPDPKSCVMPGAELAGDVELKEYASIWQNCALRGDVNKIVVGRYSNVQDNSVLHVDDDKACILGDYVTIGHGAIVHASTIEDNVLVGMGAIVLSGCHVGSGSIIAAGAVVKENTVIPPNSLVVGI</sequence>
<dbReference type="AlphaFoldDB" id="W1YFY2"/>
<dbReference type="EMBL" id="AZMM01004683">
    <property type="protein sequence ID" value="ETJ41392.1"/>
    <property type="molecule type" value="Genomic_DNA"/>
</dbReference>
<accession>W1YFY2</accession>
<dbReference type="InterPro" id="IPR050484">
    <property type="entry name" value="Transf_Hexapept/Carb_Anhydrase"/>
</dbReference>
<feature type="non-terminal residue" evidence="1">
    <location>
        <position position="126"/>
    </location>
</feature>
<protein>
    <submittedName>
        <fullName evidence="1">Bacterial transferase hexapeptide repeat protein</fullName>
    </submittedName>
</protein>
<dbReference type="CDD" id="cd04645">
    <property type="entry name" value="LbH_gamma_CA_like"/>
    <property type="match status" value="1"/>
</dbReference>
<keyword evidence="1" id="KW-0808">Transferase</keyword>
<dbReference type="InterPro" id="IPR047324">
    <property type="entry name" value="LbH_gamma_CA-like"/>
</dbReference>
<dbReference type="Pfam" id="PF00132">
    <property type="entry name" value="Hexapep"/>
    <property type="match status" value="1"/>
</dbReference>
<dbReference type="PANTHER" id="PTHR13061:SF29">
    <property type="entry name" value="GAMMA CARBONIC ANHYDRASE-LIKE 1, MITOCHONDRIAL-RELATED"/>
    <property type="match status" value="1"/>
</dbReference>
<dbReference type="PANTHER" id="PTHR13061">
    <property type="entry name" value="DYNACTIN SUBUNIT P25"/>
    <property type="match status" value="1"/>
</dbReference>
<evidence type="ECO:0000313" key="1">
    <source>
        <dbReference type="EMBL" id="ETJ41392.1"/>
    </source>
</evidence>
<dbReference type="InterPro" id="IPR001451">
    <property type="entry name" value="Hexapep"/>
</dbReference>
<dbReference type="SUPFAM" id="SSF51161">
    <property type="entry name" value="Trimeric LpxA-like enzymes"/>
    <property type="match status" value="1"/>
</dbReference>
<name>W1YFY2_9ZZZZ</name>
<dbReference type="Gene3D" id="2.160.10.10">
    <property type="entry name" value="Hexapeptide repeat proteins"/>
    <property type="match status" value="1"/>
</dbReference>
<proteinExistence type="predicted"/>
<dbReference type="GO" id="GO:0016740">
    <property type="term" value="F:transferase activity"/>
    <property type="evidence" value="ECO:0007669"/>
    <property type="project" value="UniProtKB-KW"/>
</dbReference>
<feature type="non-terminal residue" evidence="1">
    <location>
        <position position="1"/>
    </location>
</feature>
<dbReference type="InterPro" id="IPR011004">
    <property type="entry name" value="Trimer_LpxA-like_sf"/>
</dbReference>
<gene>
    <name evidence="1" type="ORF">Q604_UNBC04683G0001</name>
</gene>